<dbReference type="AlphaFoldDB" id="D8S8K4"/>
<dbReference type="Proteomes" id="UP000001514">
    <property type="component" value="Unassembled WGS sequence"/>
</dbReference>
<proteinExistence type="predicted"/>
<sequence>MPRLKRARWYVHHQQLIKFRRLFVSSVISIKKKVDYCGKRLSLGSMRKLWKLAGQEAPGTDQCSGSAISIYLLGLLLSSSCEYARPARKRLDSLANMTQGGGLKGAFISTNIVTFELSPSPSEDGSDDPAAILECKQPDRGGASRIGVGMDNFAVSSSSPERKMTSHVFLDQMSEEKKMDRNMKM</sequence>
<dbReference type="KEGG" id="smo:SELMODRAFT_419329"/>
<dbReference type="InParanoid" id="D8S8K4"/>
<name>D8S8K4_SELML</name>
<protein>
    <submittedName>
        <fullName evidence="1">Uncharacterized protein</fullName>
    </submittedName>
</protein>
<dbReference type="Gramene" id="EFJ19171">
    <property type="protein sequence ID" value="EFJ19171"/>
    <property type="gene ID" value="SELMODRAFT_419329"/>
</dbReference>
<gene>
    <name evidence="1" type="ORF">SELMODRAFT_419329</name>
</gene>
<evidence type="ECO:0000313" key="1">
    <source>
        <dbReference type="EMBL" id="EFJ19171.1"/>
    </source>
</evidence>
<accession>D8S8K4</accession>
<dbReference type="HOGENOM" id="CLU_1463643_0_0_1"/>
<organism evidence="2">
    <name type="scientific">Selaginella moellendorffii</name>
    <name type="common">Spikemoss</name>
    <dbReference type="NCBI Taxonomy" id="88036"/>
    <lineage>
        <taxon>Eukaryota</taxon>
        <taxon>Viridiplantae</taxon>
        <taxon>Streptophyta</taxon>
        <taxon>Embryophyta</taxon>
        <taxon>Tracheophyta</taxon>
        <taxon>Lycopodiopsida</taxon>
        <taxon>Selaginellales</taxon>
        <taxon>Selaginellaceae</taxon>
        <taxon>Selaginella</taxon>
    </lineage>
</organism>
<dbReference type="EMBL" id="GL377607">
    <property type="protein sequence ID" value="EFJ19171.1"/>
    <property type="molecule type" value="Genomic_DNA"/>
</dbReference>
<reference evidence="1 2" key="1">
    <citation type="journal article" date="2011" name="Science">
        <title>The Selaginella genome identifies genetic changes associated with the evolution of vascular plants.</title>
        <authorList>
            <person name="Banks J.A."/>
            <person name="Nishiyama T."/>
            <person name="Hasebe M."/>
            <person name="Bowman J.L."/>
            <person name="Gribskov M."/>
            <person name="dePamphilis C."/>
            <person name="Albert V.A."/>
            <person name="Aono N."/>
            <person name="Aoyama T."/>
            <person name="Ambrose B.A."/>
            <person name="Ashton N.W."/>
            <person name="Axtell M.J."/>
            <person name="Barker E."/>
            <person name="Barker M.S."/>
            <person name="Bennetzen J.L."/>
            <person name="Bonawitz N.D."/>
            <person name="Chapple C."/>
            <person name="Cheng C."/>
            <person name="Correa L.G."/>
            <person name="Dacre M."/>
            <person name="DeBarry J."/>
            <person name="Dreyer I."/>
            <person name="Elias M."/>
            <person name="Engstrom E.M."/>
            <person name="Estelle M."/>
            <person name="Feng L."/>
            <person name="Finet C."/>
            <person name="Floyd S.K."/>
            <person name="Frommer W.B."/>
            <person name="Fujita T."/>
            <person name="Gramzow L."/>
            <person name="Gutensohn M."/>
            <person name="Harholt J."/>
            <person name="Hattori M."/>
            <person name="Heyl A."/>
            <person name="Hirai T."/>
            <person name="Hiwatashi Y."/>
            <person name="Ishikawa M."/>
            <person name="Iwata M."/>
            <person name="Karol K.G."/>
            <person name="Koehler B."/>
            <person name="Kolukisaoglu U."/>
            <person name="Kubo M."/>
            <person name="Kurata T."/>
            <person name="Lalonde S."/>
            <person name="Li K."/>
            <person name="Li Y."/>
            <person name="Litt A."/>
            <person name="Lyons E."/>
            <person name="Manning G."/>
            <person name="Maruyama T."/>
            <person name="Michael T.P."/>
            <person name="Mikami K."/>
            <person name="Miyazaki S."/>
            <person name="Morinaga S."/>
            <person name="Murata T."/>
            <person name="Mueller-Roeber B."/>
            <person name="Nelson D.R."/>
            <person name="Obara M."/>
            <person name="Oguri Y."/>
            <person name="Olmstead R.G."/>
            <person name="Onodera N."/>
            <person name="Petersen B.L."/>
            <person name="Pils B."/>
            <person name="Prigge M."/>
            <person name="Rensing S.A."/>
            <person name="Riano-Pachon D.M."/>
            <person name="Roberts A.W."/>
            <person name="Sato Y."/>
            <person name="Scheller H.V."/>
            <person name="Schulz B."/>
            <person name="Schulz C."/>
            <person name="Shakirov E.V."/>
            <person name="Shibagaki N."/>
            <person name="Shinohara N."/>
            <person name="Shippen D.E."/>
            <person name="Soerensen I."/>
            <person name="Sotooka R."/>
            <person name="Sugimoto N."/>
            <person name="Sugita M."/>
            <person name="Sumikawa N."/>
            <person name="Tanurdzic M."/>
            <person name="Theissen G."/>
            <person name="Ulvskov P."/>
            <person name="Wakazuki S."/>
            <person name="Weng J.K."/>
            <person name="Willats W.W."/>
            <person name="Wipf D."/>
            <person name="Wolf P.G."/>
            <person name="Yang L."/>
            <person name="Zimmer A.D."/>
            <person name="Zhu Q."/>
            <person name="Mitros T."/>
            <person name="Hellsten U."/>
            <person name="Loque D."/>
            <person name="Otillar R."/>
            <person name="Salamov A."/>
            <person name="Schmutz J."/>
            <person name="Shapiro H."/>
            <person name="Lindquist E."/>
            <person name="Lucas S."/>
            <person name="Rokhsar D."/>
            <person name="Grigoriev I.V."/>
        </authorList>
    </citation>
    <scope>NUCLEOTIDE SEQUENCE [LARGE SCALE GENOMIC DNA]</scope>
</reference>
<evidence type="ECO:0000313" key="2">
    <source>
        <dbReference type="Proteomes" id="UP000001514"/>
    </source>
</evidence>
<keyword evidence="2" id="KW-1185">Reference proteome</keyword>